<dbReference type="GO" id="GO:0010608">
    <property type="term" value="P:post-transcriptional regulation of gene expression"/>
    <property type="evidence" value="ECO:0007669"/>
    <property type="project" value="TreeGrafter"/>
</dbReference>
<evidence type="ECO:0000256" key="4">
    <source>
        <dbReference type="SAM" id="MobiDB-lite"/>
    </source>
</evidence>
<dbReference type="PROSITE" id="PS50303">
    <property type="entry name" value="PUM_HD"/>
    <property type="match status" value="1"/>
</dbReference>
<evidence type="ECO:0000259" key="5">
    <source>
        <dbReference type="PROSITE" id="PS50303"/>
    </source>
</evidence>
<name>A0A915KMX1_ROMCU</name>
<dbReference type="InterPro" id="IPR001313">
    <property type="entry name" value="Pumilio_RNA-bd_rpt"/>
</dbReference>
<evidence type="ECO:0000313" key="6">
    <source>
        <dbReference type="Proteomes" id="UP000887565"/>
    </source>
</evidence>
<keyword evidence="2" id="KW-0221">Differentiation</keyword>
<dbReference type="InterPro" id="IPR016024">
    <property type="entry name" value="ARM-type_fold"/>
</dbReference>
<dbReference type="WBParaSite" id="nRc.2.0.1.t40192-RA">
    <property type="protein sequence ID" value="nRc.2.0.1.t40192-RA"/>
    <property type="gene ID" value="nRc.2.0.1.g40192"/>
</dbReference>
<organism evidence="6 7">
    <name type="scientific">Romanomermis culicivorax</name>
    <name type="common">Nematode worm</name>
    <dbReference type="NCBI Taxonomy" id="13658"/>
    <lineage>
        <taxon>Eukaryota</taxon>
        <taxon>Metazoa</taxon>
        <taxon>Ecdysozoa</taxon>
        <taxon>Nematoda</taxon>
        <taxon>Enoplea</taxon>
        <taxon>Dorylaimia</taxon>
        <taxon>Mermithida</taxon>
        <taxon>Mermithoidea</taxon>
        <taxon>Mermithidae</taxon>
        <taxon>Romanomermis</taxon>
    </lineage>
</organism>
<dbReference type="AlphaFoldDB" id="A0A915KMX1"/>
<reference evidence="7" key="1">
    <citation type="submission" date="2022-11" db="UniProtKB">
        <authorList>
            <consortium name="WormBaseParasite"/>
        </authorList>
    </citation>
    <scope>IDENTIFICATION</scope>
</reference>
<dbReference type="PROSITE" id="PS50302">
    <property type="entry name" value="PUM"/>
    <property type="match status" value="1"/>
</dbReference>
<feature type="region of interest" description="Disordered" evidence="4">
    <location>
        <begin position="76"/>
        <end position="112"/>
    </location>
</feature>
<dbReference type="InterPro" id="IPR033133">
    <property type="entry name" value="PUM-HD"/>
</dbReference>
<dbReference type="InterPro" id="IPR011989">
    <property type="entry name" value="ARM-like"/>
</dbReference>
<dbReference type="GO" id="GO:0005634">
    <property type="term" value="C:nucleus"/>
    <property type="evidence" value="ECO:0007669"/>
    <property type="project" value="TreeGrafter"/>
</dbReference>
<accession>A0A915KMX1</accession>
<evidence type="ECO:0000256" key="2">
    <source>
        <dbReference type="ARBA" id="ARBA00022782"/>
    </source>
</evidence>
<dbReference type="SUPFAM" id="SSF48371">
    <property type="entry name" value="ARM repeat"/>
    <property type="match status" value="1"/>
</dbReference>
<feature type="domain" description="PUM-HD" evidence="5">
    <location>
        <begin position="1"/>
        <end position="54"/>
    </location>
</feature>
<feature type="compositionally biased region" description="Low complexity" evidence="4">
    <location>
        <begin position="77"/>
        <end position="87"/>
    </location>
</feature>
<sequence length="132" mass="14998">MMKDQYANYVVQKMLDVAEPTQRKKLMQSIRPHVQALRKFTYGKHIIIGQPLQSASHYSRPDGTVGHPVYNDGCDYGSGRALGSGRARNWRNISKKPTRRLPPSSASVNRPQCDIVESNVYVQNKETGRKKR</sequence>
<keyword evidence="6" id="KW-1185">Reference proteome</keyword>
<dbReference type="Pfam" id="PF00806">
    <property type="entry name" value="PUF"/>
    <property type="match status" value="1"/>
</dbReference>
<dbReference type="Gene3D" id="1.25.10.10">
    <property type="entry name" value="Leucine-rich Repeat Variant"/>
    <property type="match status" value="1"/>
</dbReference>
<proteinExistence type="predicted"/>
<keyword evidence="1" id="KW-0677">Repeat</keyword>
<dbReference type="Proteomes" id="UP000887565">
    <property type="component" value="Unplaced"/>
</dbReference>
<feature type="repeat" description="Pumilio" evidence="3">
    <location>
        <begin position="1"/>
        <end position="28"/>
    </location>
</feature>
<dbReference type="PANTHER" id="PTHR12537:SF12">
    <property type="entry name" value="MATERNAL PROTEIN PUMILIO"/>
    <property type="match status" value="1"/>
</dbReference>
<evidence type="ECO:0000256" key="1">
    <source>
        <dbReference type="ARBA" id="ARBA00022737"/>
    </source>
</evidence>
<dbReference type="GO" id="GO:0005737">
    <property type="term" value="C:cytoplasm"/>
    <property type="evidence" value="ECO:0007669"/>
    <property type="project" value="TreeGrafter"/>
</dbReference>
<protein>
    <submittedName>
        <fullName evidence="7">PUM-HD domain-containing protein</fullName>
    </submittedName>
</protein>
<dbReference type="GO" id="GO:0003730">
    <property type="term" value="F:mRNA 3'-UTR binding"/>
    <property type="evidence" value="ECO:0007669"/>
    <property type="project" value="TreeGrafter"/>
</dbReference>
<dbReference type="GO" id="GO:0030154">
    <property type="term" value="P:cell differentiation"/>
    <property type="evidence" value="ECO:0007669"/>
    <property type="project" value="UniProtKB-KW"/>
</dbReference>
<evidence type="ECO:0000313" key="7">
    <source>
        <dbReference type="WBParaSite" id="nRc.2.0.1.t40192-RA"/>
    </source>
</evidence>
<evidence type="ECO:0000256" key="3">
    <source>
        <dbReference type="PROSITE-ProRule" id="PRU00317"/>
    </source>
</evidence>
<dbReference type="PANTHER" id="PTHR12537">
    <property type="entry name" value="RNA BINDING PROTEIN PUMILIO-RELATED"/>
    <property type="match status" value="1"/>
</dbReference>